<keyword evidence="5" id="KW-0645">Protease</keyword>
<dbReference type="GO" id="GO:0006508">
    <property type="term" value="P:proteolysis"/>
    <property type="evidence" value="ECO:0007669"/>
    <property type="project" value="InterPro"/>
</dbReference>
<keyword evidence="6" id="KW-1185">Reference proteome</keyword>
<evidence type="ECO:0000313" key="6">
    <source>
        <dbReference type="Proteomes" id="UP000198862"/>
    </source>
</evidence>
<proteinExistence type="predicted"/>
<gene>
    <name evidence="5" type="ORF">SAMN02745724_04998</name>
</gene>
<organism evidence="5 6">
    <name type="scientific">Pseudoalteromonas denitrificans DSM 6059</name>
    <dbReference type="NCBI Taxonomy" id="1123010"/>
    <lineage>
        <taxon>Bacteria</taxon>
        <taxon>Pseudomonadati</taxon>
        <taxon>Pseudomonadota</taxon>
        <taxon>Gammaproteobacteria</taxon>
        <taxon>Alteromonadales</taxon>
        <taxon>Pseudoalteromonadaceae</taxon>
        <taxon>Pseudoalteromonas</taxon>
    </lineage>
</organism>
<dbReference type="Gene3D" id="3.40.50.1820">
    <property type="entry name" value="alpha/beta hydrolase"/>
    <property type="match status" value="1"/>
</dbReference>
<dbReference type="PANTHER" id="PTHR42776">
    <property type="entry name" value="SERINE PEPTIDASE S9 FAMILY MEMBER"/>
    <property type="match status" value="1"/>
</dbReference>
<feature type="signal peptide" evidence="3">
    <location>
        <begin position="1"/>
        <end position="26"/>
    </location>
</feature>
<dbReference type="GO" id="GO:0004177">
    <property type="term" value="F:aminopeptidase activity"/>
    <property type="evidence" value="ECO:0007669"/>
    <property type="project" value="UniProtKB-KW"/>
</dbReference>
<dbReference type="RefSeq" id="WP_091991225.1">
    <property type="nucleotide sequence ID" value="NZ_FOLO01000075.1"/>
</dbReference>
<protein>
    <submittedName>
        <fullName evidence="5">Dipeptidyl aminopeptidase/acylaminoacyl peptidase</fullName>
    </submittedName>
</protein>
<dbReference type="InterPro" id="IPR001375">
    <property type="entry name" value="Peptidase_S9_cat"/>
</dbReference>
<dbReference type="Gene3D" id="2.120.10.30">
    <property type="entry name" value="TolB, C-terminal domain"/>
    <property type="match status" value="2"/>
</dbReference>
<dbReference type="EMBL" id="FOLO01000075">
    <property type="protein sequence ID" value="SFD62037.1"/>
    <property type="molecule type" value="Genomic_DNA"/>
</dbReference>
<dbReference type="SUPFAM" id="SSF53474">
    <property type="entry name" value="alpha/beta-Hydrolases"/>
    <property type="match status" value="1"/>
</dbReference>
<dbReference type="Pfam" id="PF00326">
    <property type="entry name" value="Peptidase_S9"/>
    <property type="match status" value="1"/>
</dbReference>
<evidence type="ECO:0000256" key="3">
    <source>
        <dbReference type="SAM" id="SignalP"/>
    </source>
</evidence>
<accession>A0A1I1TTW5</accession>
<evidence type="ECO:0000256" key="1">
    <source>
        <dbReference type="ARBA" id="ARBA00022801"/>
    </source>
</evidence>
<name>A0A1I1TTW5_9GAMM</name>
<dbReference type="PANTHER" id="PTHR42776:SF27">
    <property type="entry name" value="DIPEPTIDYL PEPTIDASE FAMILY MEMBER 6"/>
    <property type="match status" value="1"/>
</dbReference>
<keyword evidence="1" id="KW-0378">Hydrolase</keyword>
<reference evidence="5 6" key="1">
    <citation type="submission" date="2016-10" db="EMBL/GenBank/DDBJ databases">
        <authorList>
            <person name="de Groot N.N."/>
        </authorList>
    </citation>
    <scope>NUCLEOTIDE SEQUENCE [LARGE SCALE GENOMIC DNA]</scope>
    <source>
        <strain evidence="5 6">DSM 6059</strain>
    </source>
</reference>
<dbReference type="GO" id="GO:0004252">
    <property type="term" value="F:serine-type endopeptidase activity"/>
    <property type="evidence" value="ECO:0007669"/>
    <property type="project" value="TreeGrafter"/>
</dbReference>
<dbReference type="AlphaFoldDB" id="A0A1I1TTW5"/>
<evidence type="ECO:0000313" key="5">
    <source>
        <dbReference type="EMBL" id="SFD62037.1"/>
    </source>
</evidence>
<keyword evidence="2" id="KW-0720">Serine protease</keyword>
<dbReference type="Pfam" id="PF07676">
    <property type="entry name" value="PD40"/>
    <property type="match status" value="3"/>
</dbReference>
<evidence type="ECO:0000259" key="4">
    <source>
        <dbReference type="Pfam" id="PF00326"/>
    </source>
</evidence>
<dbReference type="SUPFAM" id="SSF82171">
    <property type="entry name" value="DPP6 N-terminal domain-like"/>
    <property type="match status" value="1"/>
</dbReference>
<keyword evidence="5" id="KW-0031">Aminopeptidase</keyword>
<dbReference type="Proteomes" id="UP000198862">
    <property type="component" value="Unassembled WGS sequence"/>
</dbReference>
<keyword evidence="3" id="KW-0732">Signal</keyword>
<feature type="domain" description="Peptidase S9 prolyl oligopeptidase catalytic" evidence="4">
    <location>
        <begin position="477"/>
        <end position="683"/>
    </location>
</feature>
<dbReference type="InterPro" id="IPR011042">
    <property type="entry name" value="6-blade_b-propeller_TolB-like"/>
</dbReference>
<sequence>MLKHVKNLSILPSIFITLLLSLQAISAEQPDSKLISYEDIFNLEYAASPQVSPDGKYVIYERRAMDIMTDGSRVNLWQVNVDGTAHEPVLSGKANYRMPRFSPDGKRLAYLSSLEGDNQLYILWLASGKTSRVTNLQNSPSDISWSPDGKSIAFSMFKPGKATHIFKEMPKKPKGAKWAGKAKYIDQMSYRSNGGGYTKAGFTHIYVVPALGGTARQVTSGDFHHGGVINWSKDSKNLIIDGDRHNDWQDRPLESDIYQVNVNSGKINPLVKREGPDRNPRISPNGKKIAYLRFEDKKLSSQNSNLYVMDSNGKNAKNLTPTLDRNVSNVHWAKNGKGLYFSYDDHGQSYVAYVDLKGKLKNKLVKIGGQSLGRPYTSGDFTVADSRALIYTVANNQRPADLAVMNKKGKVIQLTQLNEDLFAHKTLASVKAMTVKSRIDSRDIEAWIALPPGFDATKKYPMILEIHGGPHAAYGPNYSTEIQLMAAKGYVVVWANPRGSTSYGADFANLIHHNYPSQDYNDLMDVVDGVIAKGYVDEAQLFVTGGSGGGTLTAWIIGQTNRFKAAVVAKPVINWMSFSLTADGYAYFTKYWMPGMPWEHVDHLWKHSPLSLVGNVTTPTMLVTGEVDYRTPMSETEQYYQALKLQNVDTAMVRIPKAHHGIAAKPSNLIQKIGNILAWFEKYKTHEIKR</sequence>
<dbReference type="STRING" id="1123010.SAMN02745724_04998"/>
<dbReference type="InterPro" id="IPR029058">
    <property type="entry name" value="AB_hydrolase_fold"/>
</dbReference>
<dbReference type="OrthoDB" id="9812921at2"/>
<dbReference type="InterPro" id="IPR011659">
    <property type="entry name" value="WD40"/>
</dbReference>
<evidence type="ECO:0000256" key="2">
    <source>
        <dbReference type="ARBA" id="ARBA00022825"/>
    </source>
</evidence>
<feature type="chain" id="PRO_5011446861" evidence="3">
    <location>
        <begin position="27"/>
        <end position="690"/>
    </location>
</feature>